<dbReference type="PROSITE" id="PS51257">
    <property type="entry name" value="PROKAR_LIPOPROTEIN"/>
    <property type="match status" value="1"/>
</dbReference>
<dbReference type="RefSeq" id="WP_119445367.1">
    <property type="nucleotide sequence ID" value="NZ_CP032317.1"/>
</dbReference>
<accession>A0A3B7RU39</accession>
<evidence type="ECO:0000256" key="1">
    <source>
        <dbReference type="SAM" id="SignalP"/>
    </source>
</evidence>
<reference evidence="2 3" key="1">
    <citation type="submission" date="2018-09" db="EMBL/GenBank/DDBJ databases">
        <title>Hymenobacter medium sp. nov., isolated from R2A medium.</title>
        <authorList>
            <person name="Yingchao G."/>
        </authorList>
    </citation>
    <scope>NUCLEOTIDE SEQUENCE [LARGE SCALE GENOMIC DNA]</scope>
    <source>
        <strain evidence="3">sh-6</strain>
    </source>
</reference>
<protein>
    <recommendedName>
        <fullName evidence="4">Lipoprotein</fullName>
    </recommendedName>
</protein>
<gene>
    <name evidence="2" type="ORF">D3Y59_12575</name>
</gene>
<proteinExistence type="predicted"/>
<evidence type="ECO:0000313" key="2">
    <source>
        <dbReference type="EMBL" id="AYA37807.1"/>
    </source>
</evidence>
<dbReference type="KEGG" id="hyh:D3Y59_12575"/>
<evidence type="ECO:0008006" key="4">
    <source>
        <dbReference type="Google" id="ProtNLM"/>
    </source>
</evidence>
<keyword evidence="3" id="KW-1185">Reference proteome</keyword>
<dbReference type="OrthoDB" id="883648at2"/>
<dbReference type="EMBL" id="CP032317">
    <property type="protein sequence ID" value="AYA37807.1"/>
    <property type="molecule type" value="Genomic_DNA"/>
</dbReference>
<dbReference type="AlphaFoldDB" id="A0A3B7RU39"/>
<sequence>MKPSAAPAFFCVGRAALLAGVALLMAACDTTPRERQDIVKDSARKLDTLADKAGVALKRASNRAARFDSVSKTRSRQPLDNSAASQFTEELLGSYANIGQLTVPELVPAYTQLLRQTRDKRRTWTQRDWDYATAVFRQLNDQYRALRLDLPANQEFRIKALQTEFTALEAGRDIKDLREAVRDKPADAR</sequence>
<keyword evidence="1" id="KW-0732">Signal</keyword>
<feature type="chain" id="PRO_5017813583" description="Lipoprotein" evidence="1">
    <location>
        <begin position="27"/>
        <end position="189"/>
    </location>
</feature>
<dbReference type="Proteomes" id="UP000262802">
    <property type="component" value="Chromosome"/>
</dbReference>
<feature type="signal peptide" evidence="1">
    <location>
        <begin position="1"/>
        <end position="26"/>
    </location>
</feature>
<evidence type="ECO:0000313" key="3">
    <source>
        <dbReference type="Proteomes" id="UP000262802"/>
    </source>
</evidence>
<name>A0A3B7RU39_9BACT</name>
<organism evidence="2 3">
    <name type="scientific">Hymenobacter oligotrophus</name>
    <dbReference type="NCBI Taxonomy" id="2319843"/>
    <lineage>
        <taxon>Bacteria</taxon>
        <taxon>Pseudomonadati</taxon>
        <taxon>Bacteroidota</taxon>
        <taxon>Cytophagia</taxon>
        <taxon>Cytophagales</taxon>
        <taxon>Hymenobacteraceae</taxon>
        <taxon>Hymenobacter</taxon>
    </lineage>
</organism>